<dbReference type="GO" id="GO:0005737">
    <property type="term" value="C:cytoplasm"/>
    <property type="evidence" value="ECO:0007669"/>
    <property type="project" value="TreeGrafter"/>
</dbReference>
<dbReference type="PANTHER" id="PTHR11533:SF174">
    <property type="entry name" value="PUROMYCIN-SENSITIVE AMINOPEPTIDASE-RELATED"/>
    <property type="match status" value="1"/>
</dbReference>
<dbReference type="EMBL" id="CABQ01000118">
    <property type="protein sequence ID" value="CBI07659.1"/>
    <property type="molecule type" value="Genomic_DNA"/>
</dbReference>
<dbReference type="InterPro" id="IPR050344">
    <property type="entry name" value="Peptidase_M1_aminopeptidases"/>
</dbReference>
<accession>E6QK92</accession>
<evidence type="ECO:0000259" key="3">
    <source>
        <dbReference type="Pfam" id="PF11838"/>
    </source>
</evidence>
<gene>
    <name evidence="4" type="ORF">CARN6_1025</name>
</gene>
<proteinExistence type="inferred from homology"/>
<dbReference type="GO" id="GO:0008270">
    <property type="term" value="F:zinc ion binding"/>
    <property type="evidence" value="ECO:0007669"/>
    <property type="project" value="TreeGrafter"/>
</dbReference>
<dbReference type="GO" id="GO:0016020">
    <property type="term" value="C:membrane"/>
    <property type="evidence" value="ECO:0007669"/>
    <property type="project" value="TreeGrafter"/>
</dbReference>
<dbReference type="AlphaFoldDB" id="E6QK92"/>
<reference evidence="4" key="1">
    <citation type="submission" date="2009-10" db="EMBL/GenBank/DDBJ databases">
        <title>Diversity of trophic interactions inside an arsenic-rich microbial ecosystem.</title>
        <authorList>
            <person name="Bertin P.N."/>
            <person name="Heinrich-Salmeron A."/>
            <person name="Pelletier E."/>
            <person name="Goulhen-Chollet F."/>
            <person name="Arsene-Ploetze F."/>
            <person name="Gallien S."/>
            <person name="Calteau A."/>
            <person name="Vallenet D."/>
            <person name="Casiot C."/>
            <person name="Chane-Woon-Ming B."/>
            <person name="Giloteaux L."/>
            <person name="Barakat M."/>
            <person name="Bonnefoy V."/>
            <person name="Bruneel O."/>
            <person name="Chandler M."/>
            <person name="Cleiss J."/>
            <person name="Duran R."/>
            <person name="Elbaz-Poulichet F."/>
            <person name="Fonknechten N."/>
            <person name="Lauga B."/>
            <person name="Mornico D."/>
            <person name="Ortet P."/>
            <person name="Schaeffer C."/>
            <person name="Siguier P."/>
            <person name="Alexander Thil Smith A."/>
            <person name="Van Dorsselaer A."/>
            <person name="Weissenbach J."/>
            <person name="Medigue C."/>
            <person name="Le Paslier D."/>
        </authorList>
    </citation>
    <scope>NUCLEOTIDE SEQUENCE</scope>
</reference>
<protein>
    <recommendedName>
        <fullName evidence="3">ERAP1-like C-terminal domain-containing protein</fullName>
    </recommendedName>
</protein>
<dbReference type="InterPro" id="IPR024571">
    <property type="entry name" value="ERAP1-like_C_dom"/>
</dbReference>
<dbReference type="Pfam" id="PF11838">
    <property type="entry name" value="ERAP1_C"/>
    <property type="match status" value="1"/>
</dbReference>
<dbReference type="GO" id="GO:0043171">
    <property type="term" value="P:peptide catabolic process"/>
    <property type="evidence" value="ECO:0007669"/>
    <property type="project" value="TreeGrafter"/>
</dbReference>
<evidence type="ECO:0000256" key="1">
    <source>
        <dbReference type="ARBA" id="ARBA00010136"/>
    </source>
</evidence>
<dbReference type="PANTHER" id="PTHR11533">
    <property type="entry name" value="PROTEASE M1 ZINC METALLOPROTEASE"/>
    <property type="match status" value="1"/>
</dbReference>
<comment type="similarity">
    <text evidence="1">Belongs to the peptidase M1 family.</text>
</comment>
<dbReference type="Gene3D" id="1.25.50.20">
    <property type="match status" value="1"/>
</dbReference>
<organism evidence="4">
    <name type="scientific">mine drainage metagenome</name>
    <dbReference type="NCBI Taxonomy" id="410659"/>
    <lineage>
        <taxon>unclassified sequences</taxon>
        <taxon>metagenomes</taxon>
        <taxon>ecological metagenomes</taxon>
    </lineage>
</organism>
<dbReference type="GO" id="GO:0042277">
    <property type="term" value="F:peptide binding"/>
    <property type="evidence" value="ECO:0007669"/>
    <property type="project" value="TreeGrafter"/>
</dbReference>
<evidence type="ECO:0000313" key="4">
    <source>
        <dbReference type="EMBL" id="CBI07659.1"/>
    </source>
</evidence>
<dbReference type="GO" id="GO:0005615">
    <property type="term" value="C:extracellular space"/>
    <property type="evidence" value="ECO:0007669"/>
    <property type="project" value="TreeGrafter"/>
</dbReference>
<feature type="region of interest" description="Disordered" evidence="2">
    <location>
        <begin position="1"/>
        <end position="23"/>
    </location>
</feature>
<evidence type="ECO:0000256" key="2">
    <source>
        <dbReference type="SAM" id="MobiDB-lite"/>
    </source>
</evidence>
<comment type="caution">
    <text evidence="4">The sequence shown here is derived from an EMBL/GenBank/DDBJ whole genome shotgun (WGS) entry which is preliminary data.</text>
</comment>
<dbReference type="GO" id="GO:0070006">
    <property type="term" value="F:metalloaminopeptidase activity"/>
    <property type="evidence" value="ECO:0007669"/>
    <property type="project" value="TreeGrafter"/>
</dbReference>
<name>E6QK92_9ZZZZ</name>
<sequence>MRRVYGPAYHHLGAPSKTDSPETRELRAKLLRFVAGTGEDKSLIDEAKQITAQSLADPASIDPTLAQNALEIAARFGDQKLFDQLQQLAEHSGNPQTRSSSLRSLARFQNPALESRALEYSVSGRVRNQDVTSMFVIALTNRATRSVAWSFIQNNFPKVLAQVTTNSGATLVNNTGHFCSADRQHEVADFFATHIVPSSARALARAKDQIGDCATLRSTQQQNLTDWLAAYYLANNGKASSL</sequence>
<feature type="domain" description="ERAP1-like C-terminal" evidence="3">
    <location>
        <begin position="1"/>
        <end position="210"/>
    </location>
</feature>